<evidence type="ECO:0000256" key="2">
    <source>
        <dbReference type="ARBA" id="ARBA00022679"/>
    </source>
</evidence>
<organism evidence="7 8">
    <name type="scientific">Alkalisalibacterium limincola</name>
    <dbReference type="NCBI Taxonomy" id="2699169"/>
    <lineage>
        <taxon>Bacteria</taxon>
        <taxon>Pseudomonadati</taxon>
        <taxon>Pseudomonadota</taxon>
        <taxon>Gammaproteobacteria</taxon>
        <taxon>Lysobacterales</taxon>
        <taxon>Lysobacteraceae</taxon>
        <taxon>Alkalisalibacterium</taxon>
    </lineage>
</organism>
<evidence type="ECO:0000256" key="1">
    <source>
        <dbReference type="ARBA" id="ARBA00004922"/>
    </source>
</evidence>
<feature type="compositionally biased region" description="Gly residues" evidence="5">
    <location>
        <begin position="1"/>
        <end position="17"/>
    </location>
</feature>
<accession>A0A5C8KZH7</accession>
<dbReference type="AlphaFoldDB" id="A0A5C8KZH7"/>
<feature type="domain" description="O-GlcNAc transferase C-terminal" evidence="6">
    <location>
        <begin position="131"/>
        <end position="226"/>
    </location>
</feature>
<feature type="region of interest" description="Disordered" evidence="5">
    <location>
        <begin position="65"/>
        <end position="88"/>
    </location>
</feature>
<keyword evidence="3" id="KW-0677">Repeat</keyword>
<keyword evidence="4" id="KW-0802">TPR repeat</keyword>
<name>A0A5C8KZH7_9GAMM</name>
<proteinExistence type="predicted"/>
<protein>
    <recommendedName>
        <fullName evidence="6">O-GlcNAc transferase C-terminal domain-containing protein</fullName>
    </recommendedName>
</protein>
<comment type="pathway">
    <text evidence="1">Protein modification; protein glycosylation.</text>
</comment>
<evidence type="ECO:0000313" key="8">
    <source>
        <dbReference type="Proteomes" id="UP000321248"/>
    </source>
</evidence>
<dbReference type="Proteomes" id="UP000321248">
    <property type="component" value="Unassembled WGS sequence"/>
</dbReference>
<reference evidence="7 8" key="1">
    <citation type="submission" date="2019-08" db="EMBL/GenBank/DDBJ databases">
        <authorList>
            <person name="Karlyshev A.V."/>
        </authorList>
    </citation>
    <scope>NUCLEOTIDE SEQUENCE [LARGE SCALE GENOMIC DNA]</scope>
    <source>
        <strain evidence="7 8">Alg18-2.2</strain>
    </source>
</reference>
<dbReference type="Gene3D" id="3.40.50.2000">
    <property type="entry name" value="Glycogen Phosphorylase B"/>
    <property type="match status" value="1"/>
</dbReference>
<sequence>MAGRGGAGSLVVAGGGRGDVRRTGAAPVHTDAAGAERGTGANRSCALRPARRACPARRLQQQLQVRSRVAGSLAGDRRQGPAGRLRAQRAAAGRTAAAQALGRTGGVIPANCCCCRVWPPASTPRAWRVATCSSTPSATRGGASGIGAVAAGLPVLALAGDRPLARMGAGLSAFLGLDELVCPTMQAYIDTAVDLATDAQRRRDVRRRLDEAVRRTGLFDPRRIASALEDVAGA</sequence>
<feature type="region of interest" description="Disordered" evidence="5">
    <location>
        <begin position="1"/>
        <end position="26"/>
    </location>
</feature>
<gene>
    <name evidence="7" type="ORF">FU658_04565</name>
</gene>
<keyword evidence="8" id="KW-1185">Reference proteome</keyword>
<evidence type="ECO:0000256" key="3">
    <source>
        <dbReference type="ARBA" id="ARBA00022737"/>
    </source>
</evidence>
<evidence type="ECO:0000256" key="5">
    <source>
        <dbReference type="SAM" id="MobiDB-lite"/>
    </source>
</evidence>
<dbReference type="EMBL" id="VRTS01000002">
    <property type="protein sequence ID" value="TXK65173.1"/>
    <property type="molecule type" value="Genomic_DNA"/>
</dbReference>
<comment type="caution">
    <text evidence="7">The sequence shown here is derived from an EMBL/GenBank/DDBJ whole genome shotgun (WGS) entry which is preliminary data.</text>
</comment>
<dbReference type="GO" id="GO:0016740">
    <property type="term" value="F:transferase activity"/>
    <property type="evidence" value="ECO:0007669"/>
    <property type="project" value="UniProtKB-KW"/>
</dbReference>
<evidence type="ECO:0000313" key="7">
    <source>
        <dbReference type="EMBL" id="TXK65173.1"/>
    </source>
</evidence>
<dbReference type="Pfam" id="PF13844">
    <property type="entry name" value="Glyco_transf_41"/>
    <property type="match status" value="1"/>
</dbReference>
<keyword evidence="2" id="KW-0808">Transferase</keyword>
<evidence type="ECO:0000259" key="6">
    <source>
        <dbReference type="Pfam" id="PF13844"/>
    </source>
</evidence>
<dbReference type="InterPro" id="IPR029489">
    <property type="entry name" value="OGT/SEC/SPY_C"/>
</dbReference>
<evidence type="ECO:0000256" key="4">
    <source>
        <dbReference type="ARBA" id="ARBA00022803"/>
    </source>
</evidence>